<evidence type="ECO:0000256" key="8">
    <source>
        <dbReference type="ARBA" id="ARBA00022801"/>
    </source>
</evidence>
<sequence>MKLSNNDKRNYRHLTLDNGLKILLVEDTSSNKSAASLAINVGHFDDPQSRQGMAHFVEHMLFLGTQSFPVRGEFSQFVSQAGGQSNAWTGTEHSCYFFDCRAPLFEQALERFSEFFYAPLFTEDALQDERNAIDSEFNLKVKDDNRRIIQVHKETVNPAHPFAKFSVGNHNTLADHSGNFKQEIEAFFDAHYQAQWMTLVLAGPHSLDELARLANRYFSAINGSNTPKPPIQVPLYRQQDLGLLLHIEPRKHMQKLIVSFAMPDVERLYKFKSLSFLAHLLGYEGDGSLYAILKKNGWINALSAGGGVDGSNFKDFNISFALTDDGIEYYEDIVEMLFEYISLITEQLASLPALYEDKKRLLELAFENQEQSKLLDWVSALSINMHHYDDDDILYGDYCMTAFNHALHEELMGLLSPHNMRLILIHPDITCENDATREVAQWYNTPYQVEQINAEWLQTLANITTPLPEMRLPAANPYLAFENRLYDIEPGRKTPTLLTDRPGFAFWFKQDTRFRVTKGHFYLEIDSQRSVESHKSMAMTRLFADLFMDSVAEQFYAAELAGLSYHLSSHQGGLTLQTAGLSASQLKLVLQLVEALLKQPISATRFAEYKKQLIRHWKNHNKSKPVSELFSLLGAHLMPWNPTPEQLAKALKNISFNEFCLFREDFFKAIHIKAFMHGNWQLDHALDMQKQLHALFAYSEILDDLKKPLNPITSHQQVHIEKPGAEHAFVEYIQAPTASVEDKVKVMAFNQLVSQDYFESLRTQQQLGYLVGAGYAPFNTRAGIAFYVQSSSYDSETLLQRHHQYMADLIAQLDSYEATQWAQVKAALHAQIAEKDKNLRLRSQRLWIAIGTDDHTFAMQEKLIAALDALTFDTLKQDIVKLLSIERARITLRCN</sequence>
<proteinExistence type="inferred from homology"/>
<comment type="caution">
    <text evidence="19">The sequence shown here is derived from an EMBL/GenBank/DDBJ whole genome shotgun (WGS) entry which is preliminary data.</text>
</comment>
<dbReference type="Proteomes" id="UP000033452">
    <property type="component" value="Unassembled WGS sequence"/>
</dbReference>
<dbReference type="PROSITE" id="PS00143">
    <property type="entry name" value="INSULINASE"/>
    <property type="match status" value="1"/>
</dbReference>
<dbReference type="GO" id="GO:0004222">
    <property type="term" value="F:metalloendopeptidase activity"/>
    <property type="evidence" value="ECO:0007669"/>
    <property type="project" value="UniProtKB-EC"/>
</dbReference>
<dbReference type="InterPro" id="IPR011249">
    <property type="entry name" value="Metalloenz_LuxS/M16"/>
</dbReference>
<keyword evidence="7" id="KW-0479">Metal-binding</keyword>
<evidence type="ECO:0000259" key="18">
    <source>
        <dbReference type="Pfam" id="PF22456"/>
    </source>
</evidence>
<dbReference type="Pfam" id="PF16187">
    <property type="entry name" value="Peptidase_M16_M"/>
    <property type="match status" value="1"/>
</dbReference>
<dbReference type="Pfam" id="PF05193">
    <property type="entry name" value="Peptidase_M16_C"/>
    <property type="match status" value="1"/>
</dbReference>
<comment type="cofactor">
    <cofactor evidence="1">
        <name>Zn(2+)</name>
        <dbReference type="ChEBI" id="CHEBI:29105"/>
    </cofactor>
</comment>
<dbReference type="Pfam" id="PF22456">
    <property type="entry name" value="PqqF-like_C_4"/>
    <property type="match status" value="1"/>
</dbReference>
<dbReference type="InterPro" id="IPR054734">
    <property type="entry name" value="PqqF-like_C_4"/>
</dbReference>
<dbReference type="InterPro" id="IPR007863">
    <property type="entry name" value="Peptidase_M16_C"/>
</dbReference>
<name>A0A0F4QK97_9GAMM</name>
<evidence type="ECO:0000313" key="19">
    <source>
        <dbReference type="EMBL" id="KJZ07700.1"/>
    </source>
</evidence>
<dbReference type="InterPro" id="IPR011765">
    <property type="entry name" value="Pept_M16_N"/>
</dbReference>
<evidence type="ECO:0000256" key="7">
    <source>
        <dbReference type="ARBA" id="ARBA00022723"/>
    </source>
</evidence>
<dbReference type="FunFam" id="3.30.830.10:FF:000012">
    <property type="entry name" value="Protease 3"/>
    <property type="match status" value="1"/>
</dbReference>
<dbReference type="PATRIC" id="fig|43658.5.peg.3054"/>
<evidence type="ECO:0000256" key="12">
    <source>
        <dbReference type="ARBA" id="ARBA00031184"/>
    </source>
</evidence>
<dbReference type="RefSeq" id="WP_046005693.1">
    <property type="nucleotide sequence ID" value="NZ_JXYA01000032.1"/>
</dbReference>
<keyword evidence="9" id="KW-0862">Zinc</keyword>
<evidence type="ECO:0000256" key="14">
    <source>
        <dbReference type="RuleBase" id="RU004447"/>
    </source>
</evidence>
<evidence type="ECO:0000259" key="16">
    <source>
        <dbReference type="Pfam" id="PF05193"/>
    </source>
</evidence>
<dbReference type="EC" id="3.4.24.55" evidence="4"/>
<keyword evidence="6" id="KW-0645">Protease</keyword>
<evidence type="ECO:0000256" key="10">
    <source>
        <dbReference type="ARBA" id="ARBA00023049"/>
    </source>
</evidence>
<reference evidence="19 20" key="1">
    <citation type="journal article" date="2015" name="BMC Genomics">
        <title>Genome mining reveals unlocked bioactive potential of marine Gram-negative bacteria.</title>
        <authorList>
            <person name="Machado H."/>
            <person name="Sonnenschein E.C."/>
            <person name="Melchiorsen J."/>
            <person name="Gram L."/>
        </authorList>
    </citation>
    <scope>NUCLEOTIDE SEQUENCE [LARGE SCALE GENOMIC DNA]</scope>
    <source>
        <strain evidence="19 20">S2471</strain>
    </source>
</reference>
<accession>A0A0F4QK97</accession>
<evidence type="ECO:0000256" key="3">
    <source>
        <dbReference type="ARBA" id="ARBA00007261"/>
    </source>
</evidence>
<evidence type="ECO:0000256" key="1">
    <source>
        <dbReference type="ARBA" id="ARBA00001947"/>
    </source>
</evidence>
<evidence type="ECO:0000256" key="5">
    <source>
        <dbReference type="ARBA" id="ARBA00017565"/>
    </source>
</evidence>
<comment type="similarity">
    <text evidence="3 14">Belongs to the peptidase M16 family.</text>
</comment>
<keyword evidence="8" id="KW-0378">Hydrolase</keyword>
<dbReference type="InterPro" id="IPR032632">
    <property type="entry name" value="Peptidase_M16_M"/>
</dbReference>
<evidence type="ECO:0000256" key="6">
    <source>
        <dbReference type="ARBA" id="ARBA00022670"/>
    </source>
</evidence>
<dbReference type="EMBL" id="JXYA01000032">
    <property type="protein sequence ID" value="KJZ07700.1"/>
    <property type="molecule type" value="Genomic_DNA"/>
</dbReference>
<dbReference type="PANTHER" id="PTHR43690:SF18">
    <property type="entry name" value="INSULIN-DEGRADING ENZYME-RELATED"/>
    <property type="match status" value="1"/>
</dbReference>
<evidence type="ECO:0000256" key="13">
    <source>
        <dbReference type="ARBA" id="ARBA00033450"/>
    </source>
</evidence>
<comment type="function">
    <text evidence="2">Endopeptidase that degrades small peptides of less than 7 kDa, such as glucagon and insulin.</text>
</comment>
<organism evidence="19 20">
    <name type="scientific">Pseudoalteromonas rubra</name>
    <dbReference type="NCBI Taxonomy" id="43658"/>
    <lineage>
        <taxon>Bacteria</taxon>
        <taxon>Pseudomonadati</taxon>
        <taxon>Pseudomonadota</taxon>
        <taxon>Gammaproteobacteria</taxon>
        <taxon>Alteromonadales</taxon>
        <taxon>Pseudoalteromonadaceae</taxon>
        <taxon>Pseudoalteromonas</taxon>
    </lineage>
</organism>
<keyword evidence="20" id="KW-1185">Reference proteome</keyword>
<dbReference type="FunFam" id="3.30.830.10:FF:000005">
    <property type="entry name" value="nardilysin isoform X1"/>
    <property type="match status" value="1"/>
</dbReference>
<feature type="domain" description="Peptidase M16 middle/third" evidence="17">
    <location>
        <begin position="366"/>
        <end position="650"/>
    </location>
</feature>
<dbReference type="Pfam" id="PF00675">
    <property type="entry name" value="Peptidase_M16"/>
    <property type="match status" value="1"/>
</dbReference>
<evidence type="ECO:0000256" key="9">
    <source>
        <dbReference type="ARBA" id="ARBA00022833"/>
    </source>
</evidence>
<evidence type="ECO:0000256" key="11">
    <source>
        <dbReference type="ARBA" id="ARBA00029597"/>
    </source>
</evidence>
<dbReference type="GO" id="GO:0005737">
    <property type="term" value="C:cytoplasm"/>
    <property type="evidence" value="ECO:0007669"/>
    <property type="project" value="UniProtKB-ARBA"/>
</dbReference>
<dbReference type="InterPro" id="IPR050626">
    <property type="entry name" value="Peptidase_M16"/>
</dbReference>
<feature type="domain" description="Coenzyme PQQ synthesis protein F-like C-terminal lobe" evidence="18">
    <location>
        <begin position="749"/>
        <end position="847"/>
    </location>
</feature>
<dbReference type="GO" id="GO:0006508">
    <property type="term" value="P:proteolysis"/>
    <property type="evidence" value="ECO:0007669"/>
    <property type="project" value="UniProtKB-KW"/>
</dbReference>
<evidence type="ECO:0000259" key="15">
    <source>
        <dbReference type="Pfam" id="PF00675"/>
    </source>
</evidence>
<dbReference type="SUPFAM" id="SSF63411">
    <property type="entry name" value="LuxS/MPP-like metallohydrolase"/>
    <property type="match status" value="4"/>
</dbReference>
<evidence type="ECO:0000256" key="4">
    <source>
        <dbReference type="ARBA" id="ARBA00012449"/>
    </source>
</evidence>
<keyword evidence="10" id="KW-0482">Metalloprotease</keyword>
<dbReference type="Gene3D" id="3.30.830.10">
    <property type="entry name" value="Metalloenzyme, LuxS/M16 peptidase-like"/>
    <property type="match status" value="4"/>
</dbReference>
<feature type="domain" description="Peptidase M16 N-terminal" evidence="15">
    <location>
        <begin position="22"/>
        <end position="153"/>
    </location>
</feature>
<evidence type="ECO:0000313" key="20">
    <source>
        <dbReference type="Proteomes" id="UP000033452"/>
    </source>
</evidence>
<evidence type="ECO:0000256" key="2">
    <source>
        <dbReference type="ARBA" id="ARBA00002184"/>
    </source>
</evidence>
<dbReference type="OrthoDB" id="9811314at2"/>
<protein>
    <recommendedName>
        <fullName evidence="5">Protease 3</fullName>
        <ecNumber evidence="4">3.4.24.55</ecNumber>
    </recommendedName>
    <alternativeName>
        <fullName evidence="13">Pitrilysin</fullName>
    </alternativeName>
    <alternativeName>
        <fullName evidence="12">Protease III</fullName>
    </alternativeName>
    <alternativeName>
        <fullName evidence="11">Protease pi</fullName>
    </alternativeName>
</protein>
<feature type="domain" description="Peptidase M16 C-terminal" evidence="16">
    <location>
        <begin position="181"/>
        <end position="347"/>
    </location>
</feature>
<dbReference type="AlphaFoldDB" id="A0A0F4QK97"/>
<gene>
    <name evidence="19" type="ORF">TW77_14435</name>
</gene>
<dbReference type="GO" id="GO:0046872">
    <property type="term" value="F:metal ion binding"/>
    <property type="evidence" value="ECO:0007669"/>
    <property type="project" value="UniProtKB-KW"/>
</dbReference>
<dbReference type="PANTHER" id="PTHR43690">
    <property type="entry name" value="NARDILYSIN"/>
    <property type="match status" value="1"/>
</dbReference>
<evidence type="ECO:0000259" key="17">
    <source>
        <dbReference type="Pfam" id="PF16187"/>
    </source>
</evidence>
<dbReference type="InterPro" id="IPR001431">
    <property type="entry name" value="Pept_M16_Zn_BS"/>
</dbReference>